<reference evidence="9" key="1">
    <citation type="submission" date="2019-08" db="EMBL/GenBank/DDBJ databases">
        <title>Carotenoids and Carotenoid Binding Proteins in the Halophilic Cyanobacterium Euhalothece sp. ZM00.</title>
        <authorList>
            <person name="Cho S.M."/>
            <person name="Song J.Y."/>
            <person name="Park Y.-I."/>
        </authorList>
    </citation>
    <scope>NUCLEOTIDE SEQUENCE [LARGE SCALE GENOMIC DNA]</scope>
    <source>
        <strain evidence="9">Z-M001</strain>
    </source>
</reference>
<evidence type="ECO:0000256" key="5">
    <source>
        <dbReference type="ARBA" id="ARBA00023049"/>
    </source>
</evidence>
<dbReference type="Gene3D" id="3.30.2010.10">
    <property type="entry name" value="Metalloproteases ('zincins'), catalytic domain"/>
    <property type="match status" value="1"/>
</dbReference>
<feature type="domain" description="Peptidase M48" evidence="8">
    <location>
        <begin position="130"/>
        <end position="163"/>
    </location>
</feature>
<organism evidence="9 10">
    <name type="scientific">Euhalothece natronophila Z-M001</name>
    <dbReference type="NCBI Taxonomy" id="522448"/>
    <lineage>
        <taxon>Bacteria</taxon>
        <taxon>Bacillati</taxon>
        <taxon>Cyanobacteriota</taxon>
        <taxon>Cyanophyceae</taxon>
        <taxon>Oscillatoriophycideae</taxon>
        <taxon>Chroococcales</taxon>
        <taxon>Halothecacae</taxon>
        <taxon>Halothece cluster</taxon>
        <taxon>Euhalothece</taxon>
    </lineage>
</organism>
<dbReference type="KEGG" id="enn:FRE64_16220"/>
<comment type="similarity">
    <text evidence="6">Belongs to the peptidase M48 family.</text>
</comment>
<dbReference type="InterPro" id="IPR001915">
    <property type="entry name" value="Peptidase_M48"/>
</dbReference>
<dbReference type="PANTHER" id="PTHR34978:SF3">
    <property type="entry name" value="SLR0241 PROTEIN"/>
    <property type="match status" value="1"/>
</dbReference>
<dbReference type="GO" id="GO:0046872">
    <property type="term" value="F:metal ion binding"/>
    <property type="evidence" value="ECO:0007669"/>
    <property type="project" value="UniProtKB-KW"/>
</dbReference>
<dbReference type="AlphaFoldDB" id="A0A5B8NSL7"/>
<sequence length="281" mass="32091">MHTVMILMALSSALLIRWLWQPQPTSYPQRWQKSLFYFLFPPLLLLMTAMAVLGMGIQGQMFGMETGWISYGLSALFLLIASVTLLWQFYQQARSRLKLQSYPVTTLSGTTAKLLPISLPYSAQVGGWHSQLVISEGLLTALDDDHLQAVIAHEKAHYYYRDTFWFLWLGWVYRSTAWLPNSRLLWEELLSLRELRADWKATETVDPLLLAESLITVAQFSLSNPKVDHAALSCTATQSRLEERIEALINQEDVFTPPLFPLGSSLLWSLTPLATMPWHQC</sequence>
<keyword evidence="7" id="KW-0812">Transmembrane</keyword>
<keyword evidence="4 6" id="KW-0862">Zinc</keyword>
<dbReference type="EMBL" id="CP042326">
    <property type="protein sequence ID" value="QDZ41349.1"/>
    <property type="molecule type" value="Genomic_DNA"/>
</dbReference>
<keyword evidence="5 6" id="KW-0482">Metalloprotease</keyword>
<dbReference type="Proteomes" id="UP000318453">
    <property type="component" value="Chromosome"/>
</dbReference>
<dbReference type="Pfam" id="PF01435">
    <property type="entry name" value="Peptidase_M48"/>
    <property type="match status" value="1"/>
</dbReference>
<dbReference type="PANTHER" id="PTHR34978">
    <property type="entry name" value="POSSIBLE SENSOR-TRANSDUCER PROTEIN BLAR"/>
    <property type="match status" value="1"/>
</dbReference>
<evidence type="ECO:0000313" key="10">
    <source>
        <dbReference type="Proteomes" id="UP000318453"/>
    </source>
</evidence>
<dbReference type="InterPro" id="IPR052173">
    <property type="entry name" value="Beta-lactam_resp_regulator"/>
</dbReference>
<feature type="transmembrane region" description="Helical" evidence="7">
    <location>
        <begin position="35"/>
        <end position="56"/>
    </location>
</feature>
<name>A0A5B8NSL7_9CHRO</name>
<evidence type="ECO:0000256" key="7">
    <source>
        <dbReference type="SAM" id="Phobius"/>
    </source>
</evidence>
<evidence type="ECO:0000256" key="6">
    <source>
        <dbReference type="RuleBase" id="RU003983"/>
    </source>
</evidence>
<evidence type="ECO:0000313" key="9">
    <source>
        <dbReference type="EMBL" id="QDZ41349.1"/>
    </source>
</evidence>
<comment type="cofactor">
    <cofactor evidence="6">
        <name>Zn(2+)</name>
        <dbReference type="ChEBI" id="CHEBI:29105"/>
    </cofactor>
    <text evidence="6">Binds 1 zinc ion per subunit.</text>
</comment>
<dbReference type="GO" id="GO:0004222">
    <property type="term" value="F:metalloendopeptidase activity"/>
    <property type="evidence" value="ECO:0007669"/>
    <property type="project" value="InterPro"/>
</dbReference>
<dbReference type="CDD" id="cd07326">
    <property type="entry name" value="M56_BlaR1_MecR1_like"/>
    <property type="match status" value="1"/>
</dbReference>
<keyword evidence="2" id="KW-0479">Metal-binding</keyword>
<feature type="transmembrane region" description="Helical" evidence="7">
    <location>
        <begin position="68"/>
        <end position="90"/>
    </location>
</feature>
<keyword evidence="7" id="KW-1133">Transmembrane helix</keyword>
<evidence type="ECO:0000256" key="3">
    <source>
        <dbReference type="ARBA" id="ARBA00022801"/>
    </source>
</evidence>
<gene>
    <name evidence="9" type="ORF">FRE64_16220</name>
</gene>
<evidence type="ECO:0000256" key="2">
    <source>
        <dbReference type="ARBA" id="ARBA00022723"/>
    </source>
</evidence>
<keyword evidence="10" id="KW-1185">Reference proteome</keyword>
<keyword evidence="1 6" id="KW-0645">Protease</keyword>
<accession>A0A5B8NSL7</accession>
<dbReference type="GO" id="GO:0006508">
    <property type="term" value="P:proteolysis"/>
    <property type="evidence" value="ECO:0007669"/>
    <property type="project" value="UniProtKB-KW"/>
</dbReference>
<keyword evidence="7" id="KW-0472">Membrane</keyword>
<evidence type="ECO:0000256" key="4">
    <source>
        <dbReference type="ARBA" id="ARBA00022833"/>
    </source>
</evidence>
<dbReference type="OrthoDB" id="462286at2"/>
<evidence type="ECO:0000256" key="1">
    <source>
        <dbReference type="ARBA" id="ARBA00022670"/>
    </source>
</evidence>
<evidence type="ECO:0000259" key="8">
    <source>
        <dbReference type="Pfam" id="PF01435"/>
    </source>
</evidence>
<proteinExistence type="inferred from homology"/>
<protein>
    <submittedName>
        <fullName evidence="9">M56 family metallopeptidase</fullName>
    </submittedName>
</protein>
<keyword evidence="3 6" id="KW-0378">Hydrolase</keyword>
<dbReference type="RefSeq" id="WP_146297183.1">
    <property type="nucleotide sequence ID" value="NZ_CP042326.1"/>
</dbReference>